<organism evidence="2 3">
    <name type="scientific">Parascaris univalens</name>
    <name type="common">Nematode worm</name>
    <dbReference type="NCBI Taxonomy" id="6257"/>
    <lineage>
        <taxon>Eukaryota</taxon>
        <taxon>Metazoa</taxon>
        <taxon>Ecdysozoa</taxon>
        <taxon>Nematoda</taxon>
        <taxon>Chromadorea</taxon>
        <taxon>Rhabditida</taxon>
        <taxon>Spirurina</taxon>
        <taxon>Ascaridomorpha</taxon>
        <taxon>Ascaridoidea</taxon>
        <taxon>Ascarididae</taxon>
        <taxon>Parascaris</taxon>
    </lineage>
</organism>
<feature type="chain" id="PRO_5036836885" evidence="1">
    <location>
        <begin position="25"/>
        <end position="82"/>
    </location>
</feature>
<feature type="signal peptide" evidence="1">
    <location>
        <begin position="1"/>
        <end position="24"/>
    </location>
</feature>
<sequence length="82" mass="8868">MNISTRLFLLALLLGQLIVVFTYSARVKRQLYNYGYGLGNGVQGFGYGYGMGGYLYGNYGGGYNNNYGGTDIGSINTENIGI</sequence>
<evidence type="ECO:0000313" key="3">
    <source>
        <dbReference type="WBParaSite" id="PgR085_g044_t01"/>
    </source>
</evidence>
<evidence type="ECO:0000256" key="1">
    <source>
        <dbReference type="SAM" id="SignalP"/>
    </source>
</evidence>
<dbReference type="WBParaSite" id="PgR085_g044_t01">
    <property type="protein sequence ID" value="PgR085_g044_t01"/>
    <property type="gene ID" value="PgR085_g044"/>
</dbReference>
<dbReference type="AlphaFoldDB" id="A0A915C3P8"/>
<accession>A0A915C3P8</accession>
<keyword evidence="1" id="KW-0732">Signal</keyword>
<proteinExistence type="predicted"/>
<keyword evidence="2" id="KW-1185">Reference proteome</keyword>
<reference evidence="3" key="1">
    <citation type="submission" date="2022-11" db="UniProtKB">
        <authorList>
            <consortium name="WormBaseParasite"/>
        </authorList>
    </citation>
    <scope>IDENTIFICATION</scope>
</reference>
<protein>
    <submittedName>
        <fullName evidence="3">Uncharacterized protein</fullName>
    </submittedName>
</protein>
<evidence type="ECO:0000313" key="2">
    <source>
        <dbReference type="Proteomes" id="UP000887569"/>
    </source>
</evidence>
<name>A0A915C3P8_PARUN</name>
<dbReference type="Proteomes" id="UP000887569">
    <property type="component" value="Unplaced"/>
</dbReference>